<keyword evidence="1" id="KW-0812">Transmembrane</keyword>
<reference evidence="2" key="1">
    <citation type="submission" date="2020-03" db="EMBL/GenBank/DDBJ databases">
        <title>The deep terrestrial virosphere.</title>
        <authorList>
            <person name="Holmfeldt K."/>
            <person name="Nilsson E."/>
            <person name="Simone D."/>
            <person name="Lopez-Fernandez M."/>
            <person name="Wu X."/>
            <person name="de Brujin I."/>
            <person name="Lundin D."/>
            <person name="Andersson A."/>
            <person name="Bertilsson S."/>
            <person name="Dopson M."/>
        </authorList>
    </citation>
    <scope>NUCLEOTIDE SEQUENCE</scope>
    <source>
        <strain evidence="2">TM448B04152</strain>
    </source>
</reference>
<keyword evidence="1" id="KW-1133">Transmembrane helix</keyword>
<gene>
    <name evidence="2" type="ORF">TM448B04152_0007</name>
</gene>
<feature type="transmembrane region" description="Helical" evidence="1">
    <location>
        <begin position="46"/>
        <end position="65"/>
    </location>
</feature>
<organism evidence="2">
    <name type="scientific">viral metagenome</name>
    <dbReference type="NCBI Taxonomy" id="1070528"/>
    <lineage>
        <taxon>unclassified sequences</taxon>
        <taxon>metagenomes</taxon>
        <taxon>organismal metagenomes</taxon>
    </lineage>
</organism>
<protein>
    <submittedName>
        <fullName evidence="2">Uncharacterized protein</fullName>
    </submittedName>
</protein>
<dbReference type="AlphaFoldDB" id="A0A6M3Y1L2"/>
<feature type="transmembrane region" description="Helical" evidence="1">
    <location>
        <begin position="7"/>
        <end position="26"/>
    </location>
</feature>
<keyword evidence="1" id="KW-0472">Membrane</keyword>
<sequence length="166" mass="17927">MMRNDDRWLVGAVCVAVVALLGLYWLVGEVWRALVDSVSFEASLTWAVVATVCLPLAASVGYYAGRKTGEPAAYERGYTDARRKTAKVAAAEIEREYQRAEKAGDAYAKGVEKATTTVMGLAAKVAGVREQAAPKRQAVQPAAPQYMELPDFDVLELGDGGDILER</sequence>
<evidence type="ECO:0000256" key="1">
    <source>
        <dbReference type="SAM" id="Phobius"/>
    </source>
</evidence>
<name>A0A6M3Y1L2_9ZZZZ</name>
<accession>A0A6M3Y1L2</accession>
<proteinExistence type="predicted"/>
<dbReference type="EMBL" id="MT145063">
    <property type="protein sequence ID" value="QJI03158.1"/>
    <property type="molecule type" value="Genomic_DNA"/>
</dbReference>
<evidence type="ECO:0000313" key="2">
    <source>
        <dbReference type="EMBL" id="QJI03158.1"/>
    </source>
</evidence>